<evidence type="ECO:0000256" key="2">
    <source>
        <dbReference type="ARBA" id="ARBA00022679"/>
    </source>
</evidence>
<dbReference type="GO" id="GO:0000287">
    <property type="term" value="F:magnesium ion binding"/>
    <property type="evidence" value="ECO:0007669"/>
    <property type="project" value="InterPro"/>
</dbReference>
<comment type="caution">
    <text evidence="4">The sequence shown here is derived from an EMBL/GenBank/DDBJ whole genome shotgun (WGS) entry which is preliminary data.</text>
</comment>
<proteinExistence type="inferred from homology"/>
<organism evidence="4 5">
    <name type="scientific">Candidatus Merdiplasma excrementigallinarum</name>
    <dbReference type="NCBI Taxonomy" id="2840864"/>
    <lineage>
        <taxon>Bacteria</taxon>
        <taxon>Bacillati</taxon>
        <taxon>Bacillota</taxon>
        <taxon>Clostridia</taxon>
        <taxon>Lachnospirales</taxon>
        <taxon>Lachnospiraceae</taxon>
        <taxon>Lachnospiraceae incertae sedis</taxon>
        <taxon>Candidatus Merdiplasma</taxon>
    </lineage>
</organism>
<dbReference type="EMBL" id="DVOS01000034">
    <property type="protein sequence ID" value="HIV22946.1"/>
    <property type="molecule type" value="Genomic_DNA"/>
</dbReference>
<dbReference type="InterPro" id="IPR050559">
    <property type="entry name" value="P-Pant_transferase_sf"/>
</dbReference>
<evidence type="ECO:0000259" key="3">
    <source>
        <dbReference type="Pfam" id="PF01648"/>
    </source>
</evidence>
<sequence length="200" mass="23674">MIKIYFCERVPEPDKKADGISQHRLAYRLLEQSIRENWSETEKEPFHYIAAPGGKPRLEGHPEIHFNISHCAACVACALGDAPVGIDVENRFPWKESLAARICHPLERERLRKLEPEEQEQWLNRIWSRKESYLKYLGTGIRRDLREFQVWEEEERQESACQKHRIDGETCFFRETQNSLYTLTVCGREALFQKPIRKEM</sequence>
<name>A0A9D1T801_9FIRM</name>
<dbReference type="InterPro" id="IPR037143">
    <property type="entry name" value="4-PPantetheinyl_Trfase_dom_sf"/>
</dbReference>
<reference evidence="4" key="1">
    <citation type="submission" date="2020-10" db="EMBL/GenBank/DDBJ databases">
        <authorList>
            <person name="Gilroy R."/>
        </authorList>
    </citation>
    <scope>NUCLEOTIDE SEQUENCE</scope>
    <source>
        <strain evidence="4">ChiBcec6-7307</strain>
    </source>
</reference>
<dbReference type="Pfam" id="PF01648">
    <property type="entry name" value="ACPS"/>
    <property type="match status" value="1"/>
</dbReference>
<keyword evidence="2 4" id="KW-0808">Transferase</keyword>
<gene>
    <name evidence="4" type="ORF">IAC80_03295</name>
</gene>
<dbReference type="GO" id="GO:0019878">
    <property type="term" value="P:lysine biosynthetic process via aminoadipic acid"/>
    <property type="evidence" value="ECO:0007669"/>
    <property type="project" value="TreeGrafter"/>
</dbReference>
<protein>
    <submittedName>
        <fullName evidence="4">4'-phosphopantetheinyl transferase superfamily protein</fullName>
    </submittedName>
</protein>
<evidence type="ECO:0000313" key="4">
    <source>
        <dbReference type="EMBL" id="HIV22946.1"/>
    </source>
</evidence>
<dbReference type="SUPFAM" id="SSF56214">
    <property type="entry name" value="4'-phosphopantetheinyl transferase"/>
    <property type="match status" value="2"/>
</dbReference>
<reference evidence="4" key="2">
    <citation type="journal article" date="2021" name="PeerJ">
        <title>Extensive microbial diversity within the chicken gut microbiome revealed by metagenomics and culture.</title>
        <authorList>
            <person name="Gilroy R."/>
            <person name="Ravi A."/>
            <person name="Getino M."/>
            <person name="Pursley I."/>
            <person name="Horton D.L."/>
            <person name="Alikhan N.F."/>
            <person name="Baker D."/>
            <person name="Gharbi K."/>
            <person name="Hall N."/>
            <person name="Watson M."/>
            <person name="Adriaenssens E.M."/>
            <person name="Foster-Nyarko E."/>
            <person name="Jarju S."/>
            <person name="Secka A."/>
            <person name="Antonio M."/>
            <person name="Oren A."/>
            <person name="Chaudhuri R.R."/>
            <person name="La Ragione R."/>
            <person name="Hildebrand F."/>
            <person name="Pallen M.J."/>
        </authorList>
    </citation>
    <scope>NUCLEOTIDE SEQUENCE</scope>
    <source>
        <strain evidence="4">ChiBcec6-7307</strain>
    </source>
</reference>
<feature type="domain" description="4'-phosphopantetheinyl transferase" evidence="3">
    <location>
        <begin position="83"/>
        <end position="172"/>
    </location>
</feature>
<dbReference type="PANTHER" id="PTHR12215:SF10">
    <property type="entry name" value="L-AMINOADIPATE-SEMIALDEHYDE DEHYDROGENASE-PHOSPHOPANTETHEINYL TRANSFERASE"/>
    <property type="match status" value="1"/>
</dbReference>
<accession>A0A9D1T801</accession>
<evidence type="ECO:0000313" key="5">
    <source>
        <dbReference type="Proteomes" id="UP000886889"/>
    </source>
</evidence>
<dbReference type="GO" id="GO:0008897">
    <property type="term" value="F:holo-[acyl-carrier-protein] synthase activity"/>
    <property type="evidence" value="ECO:0007669"/>
    <property type="project" value="InterPro"/>
</dbReference>
<dbReference type="Proteomes" id="UP000886889">
    <property type="component" value="Unassembled WGS sequence"/>
</dbReference>
<dbReference type="AlphaFoldDB" id="A0A9D1T801"/>
<dbReference type="Gene3D" id="3.90.470.20">
    <property type="entry name" value="4'-phosphopantetheinyl transferase domain"/>
    <property type="match status" value="2"/>
</dbReference>
<comment type="similarity">
    <text evidence="1">Belongs to the P-Pant transferase superfamily. Gsp/Sfp/HetI/AcpT family.</text>
</comment>
<dbReference type="PANTHER" id="PTHR12215">
    <property type="entry name" value="PHOSPHOPANTETHEINE TRANSFERASE"/>
    <property type="match status" value="1"/>
</dbReference>
<evidence type="ECO:0000256" key="1">
    <source>
        <dbReference type="ARBA" id="ARBA00010990"/>
    </source>
</evidence>
<dbReference type="GO" id="GO:0005829">
    <property type="term" value="C:cytosol"/>
    <property type="evidence" value="ECO:0007669"/>
    <property type="project" value="TreeGrafter"/>
</dbReference>
<dbReference type="InterPro" id="IPR008278">
    <property type="entry name" value="4-PPantetheinyl_Trfase_dom"/>
</dbReference>